<gene>
    <name evidence="2" type="ORF">ABMA28_007623</name>
</gene>
<sequence>MSLRIINCLWGKAKFTKTTSVDVVFISNPIEAEMPGHWLPADILKKILEMRGNYTSTLKFKLKSTNKVPVTIKKSRLKYVPNPIRETFKPRTTTTKMYQNTNRPTAYTAKPTTYMNKKPSIHLPSVNVNINNGKTTTTISTHTYSHESASQFKHSVNDDTDSFVDVIKIHKKKVKKSENLIMEASVRSTTSERSSTISDTAIKNLEEVTTLKIINIDTTKTYTTQSLSNIHSPSTTNSPSISKTLSTTHPSSTTELLSITESSITAQTPSSTHSTSTTKSPTTTQQTTTTATSKPTTTISTTTTPTTTTSTTTTEADDSGNPFY</sequence>
<accession>A0ABD0SI48</accession>
<evidence type="ECO:0000313" key="2">
    <source>
        <dbReference type="EMBL" id="KAL0819525.1"/>
    </source>
</evidence>
<protein>
    <submittedName>
        <fullName evidence="2">Uncharacterized protein</fullName>
    </submittedName>
</protein>
<evidence type="ECO:0000313" key="3">
    <source>
        <dbReference type="Proteomes" id="UP001549921"/>
    </source>
</evidence>
<organism evidence="2 3">
    <name type="scientific">Loxostege sticticalis</name>
    <name type="common">Beet webworm moth</name>
    <dbReference type="NCBI Taxonomy" id="481309"/>
    <lineage>
        <taxon>Eukaryota</taxon>
        <taxon>Metazoa</taxon>
        <taxon>Ecdysozoa</taxon>
        <taxon>Arthropoda</taxon>
        <taxon>Hexapoda</taxon>
        <taxon>Insecta</taxon>
        <taxon>Pterygota</taxon>
        <taxon>Neoptera</taxon>
        <taxon>Endopterygota</taxon>
        <taxon>Lepidoptera</taxon>
        <taxon>Glossata</taxon>
        <taxon>Ditrysia</taxon>
        <taxon>Pyraloidea</taxon>
        <taxon>Crambidae</taxon>
        <taxon>Pyraustinae</taxon>
        <taxon>Loxostege</taxon>
    </lineage>
</organism>
<feature type="compositionally biased region" description="Low complexity" evidence="1">
    <location>
        <begin position="251"/>
        <end position="314"/>
    </location>
</feature>
<dbReference type="EMBL" id="JBEDNZ010000020">
    <property type="protein sequence ID" value="KAL0819525.1"/>
    <property type="molecule type" value="Genomic_DNA"/>
</dbReference>
<feature type="region of interest" description="Disordered" evidence="1">
    <location>
        <begin position="225"/>
        <end position="324"/>
    </location>
</feature>
<reference evidence="2 3" key="1">
    <citation type="submission" date="2024-06" db="EMBL/GenBank/DDBJ databases">
        <title>A chromosome-level genome assembly of beet webworm, Loxostege sticticalis.</title>
        <authorList>
            <person name="Zhang Y."/>
        </authorList>
    </citation>
    <scope>NUCLEOTIDE SEQUENCE [LARGE SCALE GENOMIC DNA]</scope>
    <source>
        <strain evidence="2">AQ028</strain>
        <tissue evidence="2">Male pupae</tissue>
    </source>
</reference>
<name>A0ABD0SI48_LOXSC</name>
<proteinExistence type="predicted"/>
<comment type="caution">
    <text evidence="2">The sequence shown here is derived from an EMBL/GenBank/DDBJ whole genome shotgun (WGS) entry which is preliminary data.</text>
</comment>
<feature type="compositionally biased region" description="Polar residues" evidence="1">
    <location>
        <begin position="225"/>
        <end position="250"/>
    </location>
</feature>
<evidence type="ECO:0000256" key="1">
    <source>
        <dbReference type="SAM" id="MobiDB-lite"/>
    </source>
</evidence>
<dbReference type="Proteomes" id="UP001549921">
    <property type="component" value="Unassembled WGS sequence"/>
</dbReference>
<dbReference type="AlphaFoldDB" id="A0ABD0SI48"/>